<keyword evidence="3" id="KW-0238">DNA-binding</keyword>
<dbReference type="EMBL" id="LGUT01000633">
    <property type="protein sequence ID" value="KOG90615.1"/>
    <property type="molecule type" value="Genomic_DNA"/>
</dbReference>
<dbReference type="InterPro" id="IPR025736">
    <property type="entry name" value="PucR_C-HTH_dom"/>
</dbReference>
<reference evidence="3 4" key="1">
    <citation type="submission" date="2015-07" db="EMBL/GenBank/DDBJ databases">
        <authorList>
            <person name="Ju K.-S."/>
            <person name="Doroghazi J.R."/>
            <person name="Metcalf W.W."/>
        </authorList>
    </citation>
    <scope>NUCLEOTIDE SEQUENCE [LARGE SCALE GENOMIC DNA]</scope>
    <source>
        <strain evidence="3 4">NRRL B-3589</strain>
    </source>
</reference>
<keyword evidence="4" id="KW-1185">Reference proteome</keyword>
<dbReference type="GO" id="GO:0003677">
    <property type="term" value="F:DNA binding"/>
    <property type="evidence" value="ECO:0007669"/>
    <property type="project" value="UniProtKB-KW"/>
</dbReference>
<dbReference type="PANTHER" id="PTHR33744:SF1">
    <property type="entry name" value="DNA-BINDING TRANSCRIPTIONAL ACTIVATOR ADER"/>
    <property type="match status" value="1"/>
</dbReference>
<evidence type="ECO:0000313" key="4">
    <source>
        <dbReference type="Proteomes" id="UP000037020"/>
    </source>
</evidence>
<evidence type="ECO:0000259" key="2">
    <source>
        <dbReference type="Pfam" id="PF13556"/>
    </source>
</evidence>
<organism evidence="3 4">
    <name type="scientific">Streptomyces varsoviensis</name>
    <dbReference type="NCBI Taxonomy" id="67373"/>
    <lineage>
        <taxon>Bacteria</taxon>
        <taxon>Bacillati</taxon>
        <taxon>Actinomycetota</taxon>
        <taxon>Actinomycetes</taxon>
        <taxon>Kitasatosporales</taxon>
        <taxon>Streptomycetaceae</taxon>
        <taxon>Streptomyces</taxon>
    </lineage>
</organism>
<dbReference type="Pfam" id="PF13556">
    <property type="entry name" value="HTH_30"/>
    <property type="match status" value="2"/>
</dbReference>
<gene>
    <name evidence="3" type="ORF">ADK38_07720</name>
</gene>
<feature type="compositionally biased region" description="Basic and acidic residues" evidence="1">
    <location>
        <begin position="394"/>
        <end position="409"/>
    </location>
</feature>
<sequence length="502" mass="53055">MQSLARSGGSRALLRWLAARAGGWAGLLDSSGTVLCAAMHHRTAIRAADGQGAAASGGQATALAAGAARKLTERGLRSVTLDGDAGTAVLLALGGPRHQQGLALGVVVAGPLPDRLSALLADVTLPLALCWEAESAERKRRRVDLAESRGREAVLHLLMIGQLATAHQIAGALRPRLPELMRVYVAECPPGRRDEVVRMCADASEGRAWVVRCPVYSGHVIALSPPPPGPAGPLDRALTSMADRALTSMASDCVVGVSDDVPLRETAVGYAQAFHALAIARAHADRYASFGAAPELALVAGGVAAPWARALLAPLTSHAPKRPQDPSGQELIATASSWLAFFSRATAHLKIHRNTLAARLRLIGHLLGMDLDRLADQSALALALRVHAAPVPPPDRRPGDPDTEPAHTLDDLLNRPAVQRWARIQLRPLTAEGCPADPSSTLRTWLEHDAQLSRTAAELGISIPGARKRLTRLEALLERSLLHAPSARHDLWLAFRATGLLA</sequence>
<dbReference type="InterPro" id="IPR042070">
    <property type="entry name" value="PucR_C-HTH_sf"/>
</dbReference>
<feature type="domain" description="PucR C-terminal helix-turn-helix" evidence="2">
    <location>
        <begin position="441"/>
        <end position="497"/>
    </location>
</feature>
<proteinExistence type="predicted"/>
<evidence type="ECO:0000256" key="1">
    <source>
        <dbReference type="SAM" id="MobiDB-lite"/>
    </source>
</evidence>
<feature type="region of interest" description="Disordered" evidence="1">
    <location>
        <begin position="390"/>
        <end position="409"/>
    </location>
</feature>
<evidence type="ECO:0000313" key="3">
    <source>
        <dbReference type="EMBL" id="KOG90615.1"/>
    </source>
</evidence>
<dbReference type="InterPro" id="IPR051448">
    <property type="entry name" value="CdaR-like_regulators"/>
</dbReference>
<dbReference type="Proteomes" id="UP000037020">
    <property type="component" value="Unassembled WGS sequence"/>
</dbReference>
<name>A0ABR5JB17_9ACTN</name>
<feature type="domain" description="PucR C-terminal helix-turn-helix" evidence="2">
    <location>
        <begin position="342"/>
        <end position="386"/>
    </location>
</feature>
<accession>A0ABR5JB17</accession>
<protein>
    <submittedName>
        <fullName evidence="3">DNA-binding protein</fullName>
    </submittedName>
</protein>
<comment type="caution">
    <text evidence="3">The sequence shown here is derived from an EMBL/GenBank/DDBJ whole genome shotgun (WGS) entry which is preliminary data.</text>
</comment>
<dbReference type="Gene3D" id="1.10.10.2840">
    <property type="entry name" value="PucR C-terminal helix-turn-helix domain"/>
    <property type="match status" value="2"/>
</dbReference>
<dbReference type="PANTHER" id="PTHR33744">
    <property type="entry name" value="CARBOHYDRATE DIACID REGULATOR"/>
    <property type="match status" value="1"/>
</dbReference>